<dbReference type="Pfam" id="PF00210">
    <property type="entry name" value="Ferritin"/>
    <property type="match status" value="1"/>
</dbReference>
<gene>
    <name evidence="12" type="primary">bfr</name>
    <name evidence="12" type="ORF">SNR37_003672</name>
</gene>
<keyword evidence="10" id="KW-0349">Heme</keyword>
<dbReference type="Gene3D" id="1.20.1260.10">
    <property type="match status" value="1"/>
</dbReference>
<comment type="function">
    <text evidence="9">Iron-storage protein, whose ferroxidase center binds Fe(2+), oxidizes it using dioxygen to Fe(3+), and participates in the subsequent Fe(3+) oxide mineral core formation within the central cavity of the BFR protein shell.</text>
</comment>
<evidence type="ECO:0000313" key="12">
    <source>
        <dbReference type="EMBL" id="MEE1674235.1"/>
    </source>
</evidence>
<dbReference type="InterPro" id="IPR009040">
    <property type="entry name" value="Ferritin-like_diiron"/>
</dbReference>
<dbReference type="InterPro" id="IPR009078">
    <property type="entry name" value="Ferritin-like_SF"/>
</dbReference>
<dbReference type="PRINTS" id="PR00601">
    <property type="entry name" value="BACFERRITIN"/>
</dbReference>
<accession>A0ABU7G4K1</accession>
<comment type="similarity">
    <text evidence="1 9 10">Belongs to the bacterioferritin family.</text>
</comment>
<evidence type="ECO:0000256" key="10">
    <source>
        <dbReference type="RuleBase" id="RU000623"/>
    </source>
</evidence>
<sequence>MKGNNEVIDVLNRLLMNELTAMDQYFIHSRMYEDWGLNKLYERIDHEFDDEKGHASLLIQRILFLEGTPDLSKRDPLRIGSDVPSMLENDLKVEYEVDALLKEAMALCELKQDYVSRNMLQTLIDDTEMDHAYWLEQQLGLIKKIGLENYLQSQM</sequence>
<feature type="domain" description="Ferritin-like diiron" evidence="11">
    <location>
        <begin position="1"/>
        <end position="146"/>
    </location>
</feature>
<dbReference type="NCBIfam" id="TIGR00754">
    <property type="entry name" value="bfr"/>
    <property type="match status" value="1"/>
</dbReference>
<dbReference type="EMBL" id="JAYDYW010000007">
    <property type="protein sequence ID" value="MEE1674235.1"/>
    <property type="molecule type" value="Genomic_DNA"/>
</dbReference>
<evidence type="ECO:0000256" key="9">
    <source>
        <dbReference type="PIRNR" id="PIRNR002560"/>
    </source>
</evidence>
<evidence type="ECO:0000256" key="1">
    <source>
        <dbReference type="ARBA" id="ARBA00008093"/>
    </source>
</evidence>
<dbReference type="InterPro" id="IPR012347">
    <property type="entry name" value="Ferritin-like"/>
</dbReference>
<dbReference type="PANTHER" id="PTHR30295">
    <property type="entry name" value="BACTERIOFERRITIN"/>
    <property type="match status" value="1"/>
</dbReference>
<dbReference type="InterPro" id="IPR002024">
    <property type="entry name" value="Bacterioferritin"/>
</dbReference>
<keyword evidence="2 9" id="KW-0409">Iron storage</keyword>
<keyword evidence="4" id="KW-0410">Iron transport</keyword>
<dbReference type="SUPFAM" id="SSF47240">
    <property type="entry name" value="Ferritin-like"/>
    <property type="match status" value="1"/>
</dbReference>
<evidence type="ECO:0000256" key="2">
    <source>
        <dbReference type="ARBA" id="ARBA00022434"/>
    </source>
</evidence>
<dbReference type="PIRSF" id="PIRSF002560">
    <property type="entry name" value="Bacterioferritin"/>
    <property type="match status" value="1"/>
</dbReference>
<evidence type="ECO:0000259" key="11">
    <source>
        <dbReference type="PROSITE" id="PS50905"/>
    </source>
</evidence>
<dbReference type="Proteomes" id="UP001310248">
    <property type="component" value="Unassembled WGS sequence"/>
</dbReference>
<keyword evidence="6 9" id="KW-0408">Iron</keyword>
<evidence type="ECO:0000256" key="3">
    <source>
        <dbReference type="ARBA" id="ARBA00022448"/>
    </source>
</evidence>
<dbReference type="PROSITE" id="PS50905">
    <property type="entry name" value="FERRITIN_LIKE"/>
    <property type="match status" value="1"/>
</dbReference>
<dbReference type="EC" id="1.16.3.1" evidence="9"/>
<evidence type="ECO:0000256" key="5">
    <source>
        <dbReference type="ARBA" id="ARBA00023002"/>
    </source>
</evidence>
<keyword evidence="9 10" id="KW-0479">Metal-binding</keyword>
<dbReference type="RefSeq" id="WP_329775393.1">
    <property type="nucleotide sequence ID" value="NZ_JAYDYW010000007.1"/>
</dbReference>
<evidence type="ECO:0000313" key="13">
    <source>
        <dbReference type="Proteomes" id="UP001310248"/>
    </source>
</evidence>
<evidence type="ECO:0000256" key="7">
    <source>
        <dbReference type="ARBA" id="ARBA00023065"/>
    </source>
</evidence>
<comment type="catalytic activity">
    <reaction evidence="8">
        <text>Fe(2+)(in) = Fe(2+)(out)</text>
        <dbReference type="Rhea" id="RHEA:28486"/>
        <dbReference type="ChEBI" id="CHEBI:29033"/>
    </reaction>
</comment>
<reference evidence="13" key="1">
    <citation type="submission" date="2023-07" db="EMBL/GenBank/DDBJ databases">
        <title>Draft genome sequence of Agarivorans aestuarii strain ZMCS4, a CAZymes producing bacteria isolated from the marine brown algae Clodostephus spongiosus.</title>
        <authorList>
            <person name="Lorente B."/>
            <person name="Cabral C."/>
            <person name="Frias J."/>
            <person name="Faria J."/>
            <person name="Toubarro D."/>
        </authorList>
    </citation>
    <scope>NUCLEOTIDE SEQUENCE [LARGE SCALE GENOMIC DNA]</scope>
    <source>
        <strain evidence="13">ZMCS4</strain>
    </source>
</reference>
<dbReference type="GO" id="GO:0004322">
    <property type="term" value="F:ferroxidase activity"/>
    <property type="evidence" value="ECO:0007669"/>
    <property type="project" value="UniProtKB-EC"/>
</dbReference>
<evidence type="ECO:0000256" key="4">
    <source>
        <dbReference type="ARBA" id="ARBA00022496"/>
    </source>
</evidence>
<dbReference type="InterPro" id="IPR008331">
    <property type="entry name" value="Ferritin_DPS_dom"/>
</dbReference>
<protein>
    <recommendedName>
        <fullName evidence="9 10">Bacterioferritin</fullName>
        <ecNumber evidence="9">1.16.3.1</ecNumber>
    </recommendedName>
</protein>
<evidence type="ECO:0000256" key="6">
    <source>
        <dbReference type="ARBA" id="ARBA00023004"/>
    </source>
</evidence>
<proteinExistence type="inferred from homology"/>
<dbReference type="CDD" id="cd00907">
    <property type="entry name" value="Bacterioferritin"/>
    <property type="match status" value="1"/>
</dbReference>
<organism evidence="12 13">
    <name type="scientific">Agarivorans aestuarii</name>
    <dbReference type="NCBI Taxonomy" id="1563703"/>
    <lineage>
        <taxon>Bacteria</taxon>
        <taxon>Pseudomonadati</taxon>
        <taxon>Pseudomonadota</taxon>
        <taxon>Gammaproteobacteria</taxon>
        <taxon>Alteromonadales</taxon>
        <taxon>Alteromonadaceae</taxon>
        <taxon>Agarivorans</taxon>
    </lineage>
</organism>
<keyword evidence="3" id="KW-0813">Transport</keyword>
<keyword evidence="7" id="KW-0406">Ion transport</keyword>
<keyword evidence="13" id="KW-1185">Reference proteome</keyword>
<keyword evidence="5 12" id="KW-0560">Oxidoreductase</keyword>
<comment type="catalytic activity">
    <reaction evidence="9">
        <text>4 Fe(2+) + O2 + 4 H(+) = 4 Fe(3+) + 2 H2O</text>
        <dbReference type="Rhea" id="RHEA:11148"/>
        <dbReference type="ChEBI" id="CHEBI:15377"/>
        <dbReference type="ChEBI" id="CHEBI:15378"/>
        <dbReference type="ChEBI" id="CHEBI:15379"/>
        <dbReference type="ChEBI" id="CHEBI:29033"/>
        <dbReference type="ChEBI" id="CHEBI:29034"/>
        <dbReference type="EC" id="1.16.3.1"/>
    </reaction>
</comment>
<comment type="caution">
    <text evidence="12">The sequence shown here is derived from an EMBL/GenBank/DDBJ whole genome shotgun (WGS) entry which is preliminary data.</text>
</comment>
<name>A0ABU7G4K1_9ALTE</name>
<dbReference type="PANTHER" id="PTHR30295:SF9">
    <property type="entry name" value="BACTERIOFERRITIN"/>
    <property type="match status" value="1"/>
</dbReference>
<evidence type="ECO:0000256" key="8">
    <source>
        <dbReference type="ARBA" id="ARBA00036243"/>
    </source>
</evidence>
<dbReference type="PROSITE" id="PS00549">
    <property type="entry name" value="BACTERIOFERRITIN"/>
    <property type="match status" value="1"/>
</dbReference>